<sequence>MKTKILLFLSAFFFLLSSAPLQAESDFKIAYVNMNKAINLSNEGKRSKKFLEAQAQQTKLQLQQDEQSLRKKESELKNMIMLSPKNKQAREKEIAQLRQSLRQKLTQAQKDFRSDEARHTGKIFKDIISVLNGIAREGDYDLVLENNVKQTILFSKYPMDDITERVITEYNKLQSLK</sequence>
<dbReference type="InterPro" id="IPR005632">
    <property type="entry name" value="Chaperone_Skp"/>
</dbReference>
<evidence type="ECO:0000313" key="5">
    <source>
        <dbReference type="EMBL" id="PCI29600.1"/>
    </source>
</evidence>
<evidence type="ECO:0000256" key="3">
    <source>
        <dbReference type="SAM" id="Coils"/>
    </source>
</evidence>
<dbReference type="Proteomes" id="UP000218113">
    <property type="component" value="Unassembled WGS sequence"/>
</dbReference>
<dbReference type="AlphaFoldDB" id="A0A2A4T7H8"/>
<comment type="caution">
    <text evidence="5">The sequence shown here is derived from an EMBL/GenBank/DDBJ whole genome shotgun (WGS) entry which is preliminary data.</text>
</comment>
<evidence type="ECO:0000256" key="1">
    <source>
        <dbReference type="ARBA" id="ARBA00009091"/>
    </source>
</evidence>
<dbReference type="GO" id="GO:0005829">
    <property type="term" value="C:cytosol"/>
    <property type="evidence" value="ECO:0007669"/>
    <property type="project" value="TreeGrafter"/>
</dbReference>
<dbReference type="SUPFAM" id="SSF111384">
    <property type="entry name" value="OmpH-like"/>
    <property type="match status" value="1"/>
</dbReference>
<organism evidence="5 6">
    <name type="scientific">SAR324 cluster bacterium</name>
    <dbReference type="NCBI Taxonomy" id="2024889"/>
    <lineage>
        <taxon>Bacteria</taxon>
        <taxon>Deltaproteobacteria</taxon>
        <taxon>SAR324 cluster</taxon>
    </lineage>
</organism>
<comment type="similarity">
    <text evidence="1">Belongs to the Skp family.</text>
</comment>
<dbReference type="GO" id="GO:0051082">
    <property type="term" value="F:unfolded protein binding"/>
    <property type="evidence" value="ECO:0007669"/>
    <property type="project" value="InterPro"/>
</dbReference>
<feature type="coiled-coil region" evidence="3">
    <location>
        <begin position="48"/>
        <end position="118"/>
    </location>
</feature>
<dbReference type="Gene3D" id="3.30.910.20">
    <property type="entry name" value="Skp domain"/>
    <property type="match status" value="1"/>
</dbReference>
<dbReference type="PANTHER" id="PTHR35089">
    <property type="entry name" value="CHAPERONE PROTEIN SKP"/>
    <property type="match status" value="1"/>
</dbReference>
<gene>
    <name evidence="5" type="ORF">COB67_03750</name>
</gene>
<evidence type="ECO:0008006" key="7">
    <source>
        <dbReference type="Google" id="ProtNLM"/>
    </source>
</evidence>
<dbReference type="SMART" id="SM00935">
    <property type="entry name" value="OmpH"/>
    <property type="match status" value="1"/>
</dbReference>
<accession>A0A2A4T7H8</accession>
<evidence type="ECO:0000256" key="4">
    <source>
        <dbReference type="SAM" id="SignalP"/>
    </source>
</evidence>
<keyword evidence="2 4" id="KW-0732">Signal</keyword>
<proteinExistence type="inferred from homology"/>
<reference evidence="6" key="1">
    <citation type="submission" date="2017-08" db="EMBL/GenBank/DDBJ databases">
        <title>A dynamic microbial community with high functional redundancy inhabits the cold, oxic subseafloor aquifer.</title>
        <authorList>
            <person name="Tully B.J."/>
            <person name="Wheat C.G."/>
            <person name="Glazer B.T."/>
            <person name="Huber J.A."/>
        </authorList>
    </citation>
    <scope>NUCLEOTIDE SEQUENCE [LARGE SCALE GENOMIC DNA]</scope>
</reference>
<dbReference type="PANTHER" id="PTHR35089:SF1">
    <property type="entry name" value="CHAPERONE PROTEIN SKP"/>
    <property type="match status" value="1"/>
</dbReference>
<dbReference type="Pfam" id="PF03938">
    <property type="entry name" value="OmpH"/>
    <property type="match status" value="1"/>
</dbReference>
<protein>
    <recommendedName>
        <fullName evidence="7">OmpH family outer membrane protein</fullName>
    </recommendedName>
</protein>
<keyword evidence="3" id="KW-0175">Coiled coil</keyword>
<feature type="signal peptide" evidence="4">
    <location>
        <begin position="1"/>
        <end position="23"/>
    </location>
</feature>
<evidence type="ECO:0000256" key="2">
    <source>
        <dbReference type="ARBA" id="ARBA00022729"/>
    </source>
</evidence>
<evidence type="ECO:0000313" key="6">
    <source>
        <dbReference type="Proteomes" id="UP000218113"/>
    </source>
</evidence>
<dbReference type="InterPro" id="IPR024930">
    <property type="entry name" value="Skp_dom_sf"/>
</dbReference>
<dbReference type="EMBL" id="NVSR01000012">
    <property type="protein sequence ID" value="PCI29600.1"/>
    <property type="molecule type" value="Genomic_DNA"/>
</dbReference>
<dbReference type="GO" id="GO:0050821">
    <property type="term" value="P:protein stabilization"/>
    <property type="evidence" value="ECO:0007669"/>
    <property type="project" value="TreeGrafter"/>
</dbReference>
<feature type="chain" id="PRO_5013014769" description="OmpH family outer membrane protein" evidence="4">
    <location>
        <begin position="24"/>
        <end position="177"/>
    </location>
</feature>
<name>A0A2A4T7H8_9DELT</name>